<evidence type="ECO:0000256" key="6">
    <source>
        <dbReference type="SAM" id="MobiDB-lite"/>
    </source>
</evidence>
<organism evidence="8 9">
    <name type="scientific">Oopsacas minuta</name>
    <dbReference type="NCBI Taxonomy" id="111878"/>
    <lineage>
        <taxon>Eukaryota</taxon>
        <taxon>Metazoa</taxon>
        <taxon>Porifera</taxon>
        <taxon>Hexactinellida</taxon>
        <taxon>Hexasterophora</taxon>
        <taxon>Lyssacinosida</taxon>
        <taxon>Leucopsacidae</taxon>
        <taxon>Oopsacas</taxon>
    </lineage>
</organism>
<keyword evidence="2 5" id="KW-0863">Zinc-finger</keyword>
<keyword evidence="3" id="KW-0862">Zinc</keyword>
<feature type="compositionally biased region" description="Basic and acidic residues" evidence="6">
    <location>
        <begin position="103"/>
        <end position="116"/>
    </location>
</feature>
<feature type="region of interest" description="Disordered" evidence="6">
    <location>
        <begin position="70"/>
        <end position="116"/>
    </location>
</feature>
<dbReference type="SUPFAM" id="SSF57716">
    <property type="entry name" value="Glucocorticoid receptor-like (DNA-binding domain)"/>
    <property type="match status" value="1"/>
</dbReference>
<dbReference type="PROSITE" id="PS50950">
    <property type="entry name" value="ZF_THAP"/>
    <property type="match status" value="1"/>
</dbReference>
<evidence type="ECO:0000256" key="2">
    <source>
        <dbReference type="ARBA" id="ARBA00022771"/>
    </source>
</evidence>
<evidence type="ECO:0000256" key="5">
    <source>
        <dbReference type="PROSITE-ProRule" id="PRU00309"/>
    </source>
</evidence>
<accession>A0AAV7KS11</accession>
<dbReference type="AlphaFoldDB" id="A0AAV7KS11"/>
<keyword evidence="9" id="KW-1185">Reference proteome</keyword>
<evidence type="ECO:0000256" key="4">
    <source>
        <dbReference type="ARBA" id="ARBA00023125"/>
    </source>
</evidence>
<evidence type="ECO:0000256" key="3">
    <source>
        <dbReference type="ARBA" id="ARBA00022833"/>
    </source>
</evidence>
<proteinExistence type="predicted"/>
<dbReference type="GO" id="GO:0003677">
    <property type="term" value="F:DNA binding"/>
    <property type="evidence" value="ECO:0007669"/>
    <property type="project" value="UniProtKB-UniRule"/>
</dbReference>
<gene>
    <name evidence="8" type="ORF">LOD99_9762</name>
</gene>
<dbReference type="GO" id="GO:0008270">
    <property type="term" value="F:zinc ion binding"/>
    <property type="evidence" value="ECO:0007669"/>
    <property type="project" value="UniProtKB-KW"/>
</dbReference>
<keyword evidence="4 5" id="KW-0238">DNA-binding</keyword>
<dbReference type="Proteomes" id="UP001165289">
    <property type="component" value="Unassembled WGS sequence"/>
</dbReference>
<evidence type="ECO:0000259" key="7">
    <source>
        <dbReference type="PROSITE" id="PS50950"/>
    </source>
</evidence>
<protein>
    <recommendedName>
        <fullName evidence="7">THAP-type domain-containing protein</fullName>
    </recommendedName>
</protein>
<evidence type="ECO:0000313" key="8">
    <source>
        <dbReference type="EMBL" id="KAI6661879.1"/>
    </source>
</evidence>
<name>A0AAV7KS11_9METZ</name>
<evidence type="ECO:0000256" key="1">
    <source>
        <dbReference type="ARBA" id="ARBA00022723"/>
    </source>
</evidence>
<keyword evidence="1" id="KW-0479">Metal-binding</keyword>
<dbReference type="InterPro" id="IPR006612">
    <property type="entry name" value="THAP_Znf"/>
</dbReference>
<feature type="compositionally biased region" description="Polar residues" evidence="6">
    <location>
        <begin position="88"/>
        <end position="101"/>
    </location>
</feature>
<reference evidence="8 9" key="1">
    <citation type="journal article" date="2023" name="BMC Biol.">
        <title>The compact genome of the sponge Oopsacas minuta (Hexactinellida) is lacking key metazoan core genes.</title>
        <authorList>
            <person name="Santini S."/>
            <person name="Schenkelaars Q."/>
            <person name="Jourda C."/>
            <person name="Duchesne M."/>
            <person name="Belahbib H."/>
            <person name="Rocher C."/>
            <person name="Selva M."/>
            <person name="Riesgo A."/>
            <person name="Vervoort M."/>
            <person name="Leys S.P."/>
            <person name="Kodjabachian L."/>
            <person name="Le Bivic A."/>
            <person name="Borchiellini C."/>
            <person name="Claverie J.M."/>
            <person name="Renard E."/>
        </authorList>
    </citation>
    <scope>NUCLEOTIDE SEQUENCE [LARGE SCALE GENOMIC DNA]</scope>
    <source>
        <strain evidence="8">SPO-2</strain>
    </source>
</reference>
<dbReference type="EMBL" id="JAKMXF010000004">
    <property type="protein sequence ID" value="KAI6661879.1"/>
    <property type="molecule type" value="Genomic_DNA"/>
</dbReference>
<sequence>MPKKCNVFGCRGNYRCEPYTKVVQFLSDEDERDRWIDAMPNERSSLLQLKQIYACYHHYDCEWVTVKGGKRPSQPPSILPGVPESCLKQVSSTPRNTSSSAEVRARNEDLRTNALD</sequence>
<evidence type="ECO:0000313" key="9">
    <source>
        <dbReference type="Proteomes" id="UP001165289"/>
    </source>
</evidence>
<comment type="caution">
    <text evidence="8">The sequence shown here is derived from an EMBL/GenBank/DDBJ whole genome shotgun (WGS) entry which is preliminary data.</text>
</comment>
<feature type="domain" description="THAP-type" evidence="7">
    <location>
        <begin position="1"/>
        <end position="83"/>
    </location>
</feature>